<dbReference type="Pfam" id="PF11913">
    <property type="entry name" value="DUF3431"/>
    <property type="match status" value="1"/>
</dbReference>
<evidence type="ECO:0000313" key="4">
    <source>
        <dbReference type="Proteomes" id="UP000799757"/>
    </source>
</evidence>
<feature type="region of interest" description="Disordered" evidence="1">
    <location>
        <begin position="40"/>
        <end position="86"/>
    </location>
</feature>
<sequence>MPIHRRFTAKNALIVLLIWLFLALAFHLKDELWNSAPVDVEPVTSTEPPKIPDLHENGEKKLDDVKPDTKKPDVEKQDGVKGEKRTAVVVASQQSEDPTWLDKYFPHWEKNIYKVDDKTAKLTVPKNKGRESMVYLTFIIDNYDKLPDNILFIHPQRYQWHNDDPDYDGLPMLRHFQLPYLETEGYVNIRCAWALGCPAEIKPLEEEGEHRAAVHAGGQYKAGFEMLFPELEVPKEVGVSCCAQFAVTKEKIRERKKEDYVRYREWLLTTELEDSISGRILEYSWHIIFGKSPVHCPTAEECYCKVFGLCKLECPQMGSCAGRYILPPFSSLPEGWPFVGWNSEQRNRSASEE</sequence>
<reference evidence="3" key="1">
    <citation type="journal article" date="2020" name="Stud. Mycol.">
        <title>101 Dothideomycetes genomes: a test case for predicting lifestyles and emergence of pathogens.</title>
        <authorList>
            <person name="Haridas S."/>
            <person name="Albert R."/>
            <person name="Binder M."/>
            <person name="Bloem J."/>
            <person name="Labutti K."/>
            <person name="Salamov A."/>
            <person name="Andreopoulos B."/>
            <person name="Baker S."/>
            <person name="Barry K."/>
            <person name="Bills G."/>
            <person name="Bluhm B."/>
            <person name="Cannon C."/>
            <person name="Castanera R."/>
            <person name="Culley D."/>
            <person name="Daum C."/>
            <person name="Ezra D."/>
            <person name="Gonzalez J."/>
            <person name="Henrissat B."/>
            <person name="Kuo A."/>
            <person name="Liang C."/>
            <person name="Lipzen A."/>
            <person name="Lutzoni F."/>
            <person name="Magnuson J."/>
            <person name="Mondo S."/>
            <person name="Nolan M."/>
            <person name="Ohm R."/>
            <person name="Pangilinan J."/>
            <person name="Park H.-J."/>
            <person name="Ramirez L."/>
            <person name="Alfaro M."/>
            <person name="Sun H."/>
            <person name="Tritt A."/>
            <person name="Yoshinaga Y."/>
            <person name="Zwiers L.-H."/>
            <person name="Turgeon B."/>
            <person name="Goodwin S."/>
            <person name="Spatafora J."/>
            <person name="Crous P."/>
            <person name="Grigoriev I."/>
        </authorList>
    </citation>
    <scope>NUCLEOTIDE SEQUENCE</scope>
    <source>
        <strain evidence="3">CBS 109.77</strain>
    </source>
</reference>
<dbReference type="EMBL" id="MU001787">
    <property type="protein sequence ID" value="KAF2798288.1"/>
    <property type="molecule type" value="Genomic_DNA"/>
</dbReference>
<protein>
    <submittedName>
        <fullName evidence="3">Uncharacterized protein</fullName>
    </submittedName>
</protein>
<dbReference type="PANTHER" id="PTHR37490">
    <property type="entry name" value="EXPRESSED PROTEIN"/>
    <property type="match status" value="1"/>
</dbReference>
<evidence type="ECO:0000313" key="3">
    <source>
        <dbReference type="EMBL" id="KAF2798288.1"/>
    </source>
</evidence>
<proteinExistence type="predicted"/>
<dbReference type="OrthoDB" id="426718at2759"/>
<keyword evidence="4" id="KW-1185">Reference proteome</keyword>
<feature type="signal peptide" evidence="2">
    <location>
        <begin position="1"/>
        <end position="25"/>
    </location>
</feature>
<feature type="chain" id="PRO_5025667575" evidence="2">
    <location>
        <begin position="26"/>
        <end position="353"/>
    </location>
</feature>
<gene>
    <name evidence="3" type="ORF">K505DRAFT_233696</name>
</gene>
<dbReference type="InterPro" id="IPR021838">
    <property type="entry name" value="DUF3431"/>
</dbReference>
<evidence type="ECO:0000256" key="1">
    <source>
        <dbReference type="SAM" id="MobiDB-lite"/>
    </source>
</evidence>
<evidence type="ECO:0000256" key="2">
    <source>
        <dbReference type="SAM" id="SignalP"/>
    </source>
</evidence>
<accession>A0A6A6XQ26</accession>
<dbReference type="PANTHER" id="PTHR37490:SF3">
    <property type="entry name" value="DUF3431 DOMAIN CONTAINING PROTEIN"/>
    <property type="match status" value="1"/>
</dbReference>
<dbReference type="AlphaFoldDB" id="A0A6A6XQ26"/>
<keyword evidence="2" id="KW-0732">Signal</keyword>
<dbReference type="Proteomes" id="UP000799757">
    <property type="component" value="Unassembled WGS sequence"/>
</dbReference>
<organism evidence="3 4">
    <name type="scientific">Melanomma pulvis-pyrius CBS 109.77</name>
    <dbReference type="NCBI Taxonomy" id="1314802"/>
    <lineage>
        <taxon>Eukaryota</taxon>
        <taxon>Fungi</taxon>
        <taxon>Dikarya</taxon>
        <taxon>Ascomycota</taxon>
        <taxon>Pezizomycotina</taxon>
        <taxon>Dothideomycetes</taxon>
        <taxon>Pleosporomycetidae</taxon>
        <taxon>Pleosporales</taxon>
        <taxon>Melanommataceae</taxon>
        <taxon>Melanomma</taxon>
    </lineage>
</organism>
<feature type="compositionally biased region" description="Basic and acidic residues" evidence="1">
    <location>
        <begin position="50"/>
        <end position="86"/>
    </location>
</feature>
<name>A0A6A6XQ26_9PLEO</name>